<organism evidence="6 7">
    <name type="scientific">Alkalispirillum mobile</name>
    <dbReference type="NCBI Taxonomy" id="85925"/>
    <lineage>
        <taxon>Bacteria</taxon>
        <taxon>Pseudomonadati</taxon>
        <taxon>Pseudomonadota</taxon>
        <taxon>Gammaproteobacteria</taxon>
        <taxon>Chromatiales</taxon>
        <taxon>Ectothiorhodospiraceae</taxon>
        <taxon>Alkalispirillum</taxon>
    </lineage>
</organism>
<feature type="domain" description="N-acetyltransferase" evidence="5">
    <location>
        <begin position="722"/>
        <end position="881"/>
    </location>
</feature>
<proteinExistence type="inferred from homology"/>
<dbReference type="InterPro" id="IPR051538">
    <property type="entry name" value="Acyl-CoA_Synth/Transferase"/>
</dbReference>
<gene>
    <name evidence="6" type="ORF">DFR31_1907</name>
</gene>
<sequence>MTVRNLDYLLQPRAIALVGTGSDADSLLLRNLVGAGFRGPVMPVIPGKRALHGVLSYPDVDSLPMVPDLAVLDVPFNRIPDYITALGQKGTRGAVVVSKPAPNLTPEDYRAQVQAVLDAAQPFLMRLLGPGCIDLTVPRTGVNASVAPYRPGTGRAALVTESAAVATRALDWCQAEGHGLSHLIHLGGAMDVDTGDVLDYLASDIYSRAILLYVEYIDDARKFMSAARRAARVKPVVVLKPRRGSKGAADDAVYEAAFRRAGLVRVADLEELFNAVEILTSTRKPGRQGPLAVLGNSRSLGLLAANELEAYGGTLDGLSAESSERLAALARDPESTANPLDLGGDADADAYGDALAVLAEDKGISGTLVINQPNELVDNAAIVDAVEARAKKSRRALLAVWSGPRAGAEARERLKQTMPAFEGPEEAVRAYMRLVQYQRNQQLLMETPASIPEAFETDPEAARLLISAALTTGRDQLNEYQAQQLLAAYDIPSVPSYRAADPGEAGRLAADMARPVALKLMSPDIIHKSQVRGVALDLETPEAVEREARAMLERLEQVKPGGRADGFLLQPMTPRAGAYELAIAVIPGGRFGPVIRFGHGGTESQVIADVAYGLPPLNMHLAQEMMSQTRIFSMLSNSGLRGADLDTLALTLIKVSQMVIDFEAIESLEINPLWATDDGVVALDSRVVIRPPYTGDPTRRLAIRPYPNELEETLELPDGRSFLLRPILPEDEPALTKMVERTPPEQLRLRFFRTIRTLPHEMAARLTQIDYDREMALAVTDPGLPGQVELWGVVRISADPDNETAEYAIMVDNNVTGMGLGPLLMRRIVEYARHRGIREVYGEVLRENRPMLRINEAMGFQVSTSPDDPNVMHVVLKLDGASNGENGV</sequence>
<dbReference type="InterPro" id="IPR036291">
    <property type="entry name" value="NAD(P)-bd_dom_sf"/>
</dbReference>
<dbReference type="AlphaFoldDB" id="A0A498BZ40"/>
<dbReference type="SUPFAM" id="SSF52210">
    <property type="entry name" value="Succinyl-CoA synthetase domains"/>
    <property type="match status" value="2"/>
</dbReference>
<comment type="similarity">
    <text evidence="4">In the N-terminal section; belongs to the acetate CoA ligase alpha subunit family.</text>
</comment>
<dbReference type="GO" id="GO:0005524">
    <property type="term" value="F:ATP binding"/>
    <property type="evidence" value="ECO:0007669"/>
    <property type="project" value="UniProtKB-KW"/>
</dbReference>
<dbReference type="InterPro" id="IPR000182">
    <property type="entry name" value="GNAT_dom"/>
</dbReference>
<dbReference type="InterPro" id="IPR003781">
    <property type="entry name" value="CoA-bd"/>
</dbReference>
<dbReference type="GO" id="GO:0016874">
    <property type="term" value="F:ligase activity"/>
    <property type="evidence" value="ECO:0007669"/>
    <property type="project" value="UniProtKB-KW"/>
</dbReference>
<dbReference type="Gene3D" id="3.30.470.20">
    <property type="entry name" value="ATP-grasp fold, B domain"/>
    <property type="match status" value="1"/>
</dbReference>
<dbReference type="GO" id="GO:0016747">
    <property type="term" value="F:acyltransferase activity, transferring groups other than amino-acyl groups"/>
    <property type="evidence" value="ECO:0007669"/>
    <property type="project" value="InterPro"/>
</dbReference>
<dbReference type="Proteomes" id="UP000275461">
    <property type="component" value="Unassembled WGS sequence"/>
</dbReference>
<evidence type="ECO:0000256" key="4">
    <source>
        <dbReference type="ARBA" id="ARBA00060888"/>
    </source>
</evidence>
<dbReference type="InterPro" id="IPR016181">
    <property type="entry name" value="Acyl_CoA_acyltransferase"/>
</dbReference>
<evidence type="ECO:0000256" key="3">
    <source>
        <dbReference type="ARBA" id="ARBA00022840"/>
    </source>
</evidence>
<evidence type="ECO:0000256" key="1">
    <source>
        <dbReference type="ARBA" id="ARBA00022598"/>
    </source>
</evidence>
<evidence type="ECO:0000313" key="7">
    <source>
        <dbReference type="Proteomes" id="UP000275461"/>
    </source>
</evidence>
<dbReference type="SMART" id="SM00881">
    <property type="entry name" value="CoA_binding"/>
    <property type="match status" value="1"/>
</dbReference>
<protein>
    <submittedName>
        <fullName evidence="6">Acetyltransferase</fullName>
    </submittedName>
</protein>
<dbReference type="PROSITE" id="PS51186">
    <property type="entry name" value="GNAT"/>
    <property type="match status" value="1"/>
</dbReference>
<dbReference type="Pfam" id="PF13607">
    <property type="entry name" value="Succ_CoA_lig"/>
    <property type="match status" value="1"/>
</dbReference>
<dbReference type="SUPFAM" id="SSF55729">
    <property type="entry name" value="Acyl-CoA N-acyltransferases (Nat)"/>
    <property type="match status" value="1"/>
</dbReference>
<dbReference type="Pfam" id="PF13549">
    <property type="entry name" value="ATP-grasp_5"/>
    <property type="match status" value="1"/>
</dbReference>
<dbReference type="PANTHER" id="PTHR43334">
    <property type="entry name" value="ACETATE--COA LIGASE [ADP-FORMING]"/>
    <property type="match status" value="1"/>
</dbReference>
<dbReference type="InterPro" id="IPR016102">
    <property type="entry name" value="Succinyl-CoA_synth-like"/>
</dbReference>
<keyword evidence="6" id="KW-0808">Transferase</keyword>
<dbReference type="FunFam" id="3.30.1490.20:FF:000020">
    <property type="entry name" value="Protein lysine acetyltransferase"/>
    <property type="match status" value="1"/>
</dbReference>
<keyword evidence="3" id="KW-0067">ATP-binding</keyword>
<keyword evidence="1" id="KW-0436">Ligase</keyword>
<dbReference type="Pfam" id="PF13380">
    <property type="entry name" value="CoA_binding_2"/>
    <property type="match status" value="1"/>
</dbReference>
<dbReference type="Gene3D" id="3.40.50.720">
    <property type="entry name" value="NAD(P)-binding Rossmann-like Domain"/>
    <property type="match status" value="1"/>
</dbReference>
<dbReference type="InterPro" id="IPR032875">
    <property type="entry name" value="Succ_CoA_lig_flav_dom"/>
</dbReference>
<comment type="caution">
    <text evidence="6">The sequence shown here is derived from an EMBL/GenBank/DDBJ whole genome shotgun (WGS) entry which is preliminary data.</text>
</comment>
<dbReference type="PANTHER" id="PTHR43334:SF1">
    <property type="entry name" value="3-HYDROXYPROPIONATE--COA LIGASE [ADP-FORMING]"/>
    <property type="match status" value="1"/>
</dbReference>
<name>A0A498BZ40_9GAMM</name>
<dbReference type="InterPro" id="IPR013815">
    <property type="entry name" value="ATP_grasp_subdomain_1"/>
</dbReference>
<dbReference type="SUPFAM" id="SSF56059">
    <property type="entry name" value="Glutathione synthetase ATP-binding domain-like"/>
    <property type="match status" value="1"/>
</dbReference>
<evidence type="ECO:0000259" key="5">
    <source>
        <dbReference type="PROSITE" id="PS51186"/>
    </source>
</evidence>
<dbReference type="SUPFAM" id="SSF51735">
    <property type="entry name" value="NAD(P)-binding Rossmann-fold domains"/>
    <property type="match status" value="1"/>
</dbReference>
<dbReference type="EMBL" id="RCDA01000002">
    <property type="protein sequence ID" value="RLK48795.1"/>
    <property type="molecule type" value="Genomic_DNA"/>
</dbReference>
<accession>A0A498BZ40</accession>
<dbReference type="Gene3D" id="3.40.50.261">
    <property type="entry name" value="Succinyl-CoA synthetase domains"/>
    <property type="match status" value="2"/>
</dbReference>
<reference evidence="6 7" key="1">
    <citation type="submission" date="2018-10" db="EMBL/GenBank/DDBJ databases">
        <title>Genomic Encyclopedia of Type Strains, Phase IV (KMG-IV): sequencing the most valuable type-strain genomes for metagenomic binning, comparative biology and taxonomic classification.</title>
        <authorList>
            <person name="Goeker M."/>
        </authorList>
    </citation>
    <scope>NUCLEOTIDE SEQUENCE [LARGE SCALE GENOMIC DNA]</scope>
    <source>
        <strain evidence="6 7">DSM 12769</strain>
    </source>
</reference>
<dbReference type="RefSeq" id="WP_121442432.1">
    <property type="nucleotide sequence ID" value="NZ_RCDA01000002.1"/>
</dbReference>
<dbReference type="Gene3D" id="3.40.630.30">
    <property type="match status" value="1"/>
</dbReference>
<evidence type="ECO:0000256" key="2">
    <source>
        <dbReference type="ARBA" id="ARBA00022741"/>
    </source>
</evidence>
<dbReference type="OrthoDB" id="9807426at2"/>
<evidence type="ECO:0000313" key="6">
    <source>
        <dbReference type="EMBL" id="RLK48795.1"/>
    </source>
</evidence>
<dbReference type="Gene3D" id="3.30.1490.20">
    <property type="entry name" value="ATP-grasp fold, A domain"/>
    <property type="match status" value="1"/>
</dbReference>
<dbReference type="Pfam" id="PF00583">
    <property type="entry name" value="Acetyltransf_1"/>
    <property type="match status" value="1"/>
</dbReference>
<keyword evidence="7" id="KW-1185">Reference proteome</keyword>
<dbReference type="CDD" id="cd04301">
    <property type="entry name" value="NAT_SF"/>
    <property type="match status" value="1"/>
</dbReference>
<keyword evidence="2" id="KW-0547">Nucleotide-binding</keyword>